<evidence type="ECO:0000313" key="25">
    <source>
        <dbReference type="EMBL" id="SHE54311.1"/>
    </source>
</evidence>
<dbReference type="CDD" id="cd14264">
    <property type="entry name" value="DAGK_IM"/>
    <property type="match status" value="1"/>
</dbReference>
<evidence type="ECO:0000256" key="16">
    <source>
        <dbReference type="ARBA" id="ARBA00023098"/>
    </source>
</evidence>
<dbReference type="InterPro" id="IPR033718">
    <property type="entry name" value="DAGK_prok"/>
</dbReference>
<accession>A0A1M4UBS5</accession>
<comment type="similarity">
    <text evidence="2 24">Belongs to the bacterial diacylglycerol kinase family.</text>
</comment>
<evidence type="ECO:0000256" key="9">
    <source>
        <dbReference type="ARBA" id="ARBA00022692"/>
    </source>
</evidence>
<keyword evidence="11 22" id="KW-0547">Nucleotide-binding</keyword>
<feature type="binding site" evidence="21">
    <location>
        <position position="96"/>
    </location>
    <ligand>
        <name>substrate</name>
    </ligand>
</feature>
<dbReference type="EC" id="2.7.1.107" evidence="3 24"/>
<dbReference type="GO" id="GO:0004143">
    <property type="term" value="F:ATP-dependent diacylglycerol kinase activity"/>
    <property type="evidence" value="ECO:0007669"/>
    <property type="project" value="UniProtKB-EC"/>
</dbReference>
<comment type="cofactor">
    <cofactor evidence="23">
        <name>Mg(2+)</name>
        <dbReference type="ChEBI" id="CHEBI:18420"/>
    </cofactor>
    <text evidence="23">Mn(2+), Zn(2+), Cd(2+) and Co(2+) support activity to lesser extents.</text>
</comment>
<gene>
    <name evidence="25" type="ORF">SAMN02745157_0403</name>
</gene>
<keyword evidence="19 24" id="KW-1208">Phospholipid metabolism</keyword>
<dbReference type="STRING" id="1122133.SAMN02745157_0403"/>
<dbReference type="InterPro" id="IPR036945">
    <property type="entry name" value="DAGK_sf"/>
</dbReference>
<keyword evidence="10 23" id="KW-0479">Metal-binding</keyword>
<feature type="transmembrane region" description="Helical" evidence="24">
    <location>
        <begin position="27"/>
        <end position="46"/>
    </location>
</feature>
<feature type="binding site" evidence="21">
    <location>
        <begin position="28"/>
        <end position="32"/>
    </location>
    <ligand>
        <name>substrate</name>
    </ligand>
</feature>
<evidence type="ECO:0000256" key="10">
    <source>
        <dbReference type="ARBA" id="ARBA00022723"/>
    </source>
</evidence>
<evidence type="ECO:0000256" key="5">
    <source>
        <dbReference type="ARBA" id="ARBA00022475"/>
    </source>
</evidence>
<keyword evidence="18" id="KW-0594">Phospholipid biosynthesis</keyword>
<feature type="binding site" evidence="22">
    <location>
        <begin position="92"/>
        <end position="93"/>
    </location>
    <ligand>
        <name>ATP</name>
        <dbReference type="ChEBI" id="CHEBI:30616"/>
    </ligand>
</feature>
<evidence type="ECO:0000256" key="21">
    <source>
        <dbReference type="PIRSR" id="PIRSR600829-2"/>
    </source>
</evidence>
<dbReference type="RefSeq" id="WP_175561671.1">
    <property type="nucleotide sequence ID" value="NZ_FQUP01000001.1"/>
</dbReference>
<evidence type="ECO:0000256" key="17">
    <source>
        <dbReference type="ARBA" id="ARBA00023136"/>
    </source>
</evidence>
<evidence type="ECO:0000256" key="15">
    <source>
        <dbReference type="ARBA" id="ARBA00022989"/>
    </source>
</evidence>
<dbReference type="PANTHER" id="PTHR34299:SF1">
    <property type="entry name" value="DIACYLGLYCEROL KINASE"/>
    <property type="match status" value="1"/>
</dbReference>
<feature type="transmembrane region" description="Helical" evidence="24">
    <location>
        <begin position="53"/>
        <end position="77"/>
    </location>
</feature>
<dbReference type="GO" id="GO:0005524">
    <property type="term" value="F:ATP binding"/>
    <property type="evidence" value="ECO:0007669"/>
    <property type="project" value="UniProtKB-KW"/>
</dbReference>
<feature type="active site" description="Proton acceptor" evidence="20">
    <location>
        <position position="67"/>
    </location>
</feature>
<keyword evidence="13 22" id="KW-0067">ATP-binding</keyword>
<dbReference type="GO" id="GO:0046872">
    <property type="term" value="F:metal ion binding"/>
    <property type="evidence" value="ECO:0007669"/>
    <property type="project" value="UniProtKB-KW"/>
</dbReference>
<feature type="binding site" evidence="23">
    <location>
        <position position="74"/>
    </location>
    <ligand>
        <name>a divalent metal cation</name>
        <dbReference type="ChEBI" id="CHEBI:60240"/>
    </ligand>
</feature>
<evidence type="ECO:0000256" key="24">
    <source>
        <dbReference type="RuleBase" id="RU363065"/>
    </source>
</evidence>
<comment type="subcellular location">
    <subcellularLocation>
        <location evidence="1 24">Cell inner membrane</location>
        <topology evidence="1 24">Multi-pass membrane protein</topology>
    </subcellularLocation>
</comment>
<evidence type="ECO:0000256" key="7">
    <source>
        <dbReference type="ARBA" id="ARBA00022519"/>
    </source>
</evidence>
<dbReference type="GO" id="GO:0006654">
    <property type="term" value="P:phosphatidic acid biosynthetic process"/>
    <property type="evidence" value="ECO:0007669"/>
    <property type="project" value="InterPro"/>
</dbReference>
<evidence type="ECO:0000256" key="11">
    <source>
        <dbReference type="ARBA" id="ARBA00022741"/>
    </source>
</evidence>
<evidence type="ECO:0000256" key="14">
    <source>
        <dbReference type="ARBA" id="ARBA00022842"/>
    </source>
</evidence>
<name>A0A1M4UBS5_9HYPH</name>
<evidence type="ECO:0000256" key="8">
    <source>
        <dbReference type="ARBA" id="ARBA00022679"/>
    </source>
</evidence>
<evidence type="ECO:0000256" key="6">
    <source>
        <dbReference type="ARBA" id="ARBA00022516"/>
    </source>
</evidence>
<keyword evidence="15 24" id="KW-1133">Transmembrane helix</keyword>
<evidence type="ECO:0000256" key="19">
    <source>
        <dbReference type="ARBA" id="ARBA00023264"/>
    </source>
</evidence>
<reference evidence="25 26" key="1">
    <citation type="submission" date="2016-11" db="EMBL/GenBank/DDBJ databases">
        <authorList>
            <person name="Jaros S."/>
            <person name="Januszkiewicz K."/>
            <person name="Wedrychowicz H."/>
        </authorList>
    </citation>
    <scope>NUCLEOTIDE SEQUENCE [LARGE SCALE GENOMIC DNA]</scope>
    <source>
        <strain evidence="25 26">DSM 19436</strain>
    </source>
</reference>
<sequence length="121" mass="13131">MRTWIEHFGSAWQWSASGVAILFRSEVAARMELAAAIMGIAWLIVLRRSPAEIGVFGLLAMAALAVEALNTAIETIVDEISPQRSEFARRAKDLGSAAVFFMLTTAGIYLIALTAVSFVTR</sequence>
<keyword evidence="7 24" id="KW-0997">Cell inner membrane</keyword>
<dbReference type="PANTHER" id="PTHR34299">
    <property type="entry name" value="DIACYLGLYCEROL KINASE"/>
    <property type="match status" value="1"/>
</dbReference>
<feature type="binding site" evidence="23">
    <location>
        <position position="26"/>
    </location>
    <ligand>
        <name>a divalent metal cation</name>
        <dbReference type="ChEBI" id="CHEBI:60240"/>
    </ligand>
</feature>
<feature type="transmembrane region" description="Helical" evidence="24">
    <location>
        <begin position="97"/>
        <end position="119"/>
    </location>
</feature>
<comment type="function">
    <text evidence="24">Catalyzes the ATP-dependent phosphorylation of sn-l,2-diacylglycerol (DAG) to phosphatidic acid. Involved in the recycling of diacylglycerol produced as a by-product during membrane-derived oligosaccharide (MDO) biosynthesis.</text>
</comment>
<proteinExistence type="inferred from homology"/>
<comment type="catalytic activity">
    <reaction evidence="24">
        <text>a 1,2-diacyl-sn-glycerol + ATP = a 1,2-diacyl-sn-glycero-3-phosphate + ADP + H(+)</text>
        <dbReference type="Rhea" id="RHEA:10272"/>
        <dbReference type="ChEBI" id="CHEBI:15378"/>
        <dbReference type="ChEBI" id="CHEBI:17815"/>
        <dbReference type="ChEBI" id="CHEBI:30616"/>
        <dbReference type="ChEBI" id="CHEBI:58608"/>
        <dbReference type="ChEBI" id="CHEBI:456216"/>
        <dbReference type="EC" id="2.7.1.107"/>
    </reaction>
</comment>
<evidence type="ECO:0000256" key="3">
    <source>
        <dbReference type="ARBA" id="ARBA00012133"/>
    </source>
</evidence>
<keyword evidence="5" id="KW-1003">Cell membrane</keyword>
<evidence type="ECO:0000256" key="23">
    <source>
        <dbReference type="PIRSR" id="PIRSR600829-4"/>
    </source>
</evidence>
<keyword evidence="12 24" id="KW-0418">Kinase</keyword>
<protein>
    <recommendedName>
        <fullName evidence="4 24">Diacylglycerol kinase</fullName>
        <ecNumber evidence="3 24">2.7.1.107</ecNumber>
    </recommendedName>
</protein>
<feature type="binding site" evidence="22">
    <location>
        <position position="74"/>
    </location>
    <ligand>
        <name>ATP</name>
        <dbReference type="ChEBI" id="CHEBI:30616"/>
    </ligand>
</feature>
<evidence type="ECO:0000256" key="1">
    <source>
        <dbReference type="ARBA" id="ARBA00004429"/>
    </source>
</evidence>
<evidence type="ECO:0000256" key="12">
    <source>
        <dbReference type="ARBA" id="ARBA00022777"/>
    </source>
</evidence>
<keyword evidence="26" id="KW-1185">Reference proteome</keyword>
<dbReference type="InterPro" id="IPR000829">
    <property type="entry name" value="DAGK"/>
</dbReference>
<dbReference type="PROSITE" id="PS01069">
    <property type="entry name" value="DAGK_PROKAR"/>
    <property type="match status" value="1"/>
</dbReference>
<evidence type="ECO:0000256" key="18">
    <source>
        <dbReference type="ARBA" id="ARBA00023209"/>
    </source>
</evidence>
<keyword evidence="17 24" id="KW-0472">Membrane</keyword>
<dbReference type="AlphaFoldDB" id="A0A1M4UBS5"/>
<evidence type="ECO:0000313" key="26">
    <source>
        <dbReference type="Proteomes" id="UP000184485"/>
    </source>
</evidence>
<keyword evidence="14 23" id="KW-0460">Magnesium</keyword>
<keyword evidence="16 24" id="KW-0443">Lipid metabolism</keyword>
<evidence type="ECO:0000256" key="4">
    <source>
        <dbReference type="ARBA" id="ARBA00017575"/>
    </source>
</evidence>
<dbReference type="Gene3D" id="1.10.287.3610">
    <property type="match status" value="1"/>
</dbReference>
<dbReference type="EMBL" id="FQUP01000001">
    <property type="protein sequence ID" value="SHE54311.1"/>
    <property type="molecule type" value="Genomic_DNA"/>
</dbReference>
<dbReference type="GO" id="GO:0005886">
    <property type="term" value="C:plasma membrane"/>
    <property type="evidence" value="ECO:0007669"/>
    <property type="project" value="UniProtKB-SubCell"/>
</dbReference>
<evidence type="ECO:0000256" key="22">
    <source>
        <dbReference type="PIRSR" id="PIRSR600829-3"/>
    </source>
</evidence>
<organism evidence="25 26">
    <name type="scientific">Kaistia soli DSM 19436</name>
    <dbReference type="NCBI Taxonomy" id="1122133"/>
    <lineage>
        <taxon>Bacteria</taxon>
        <taxon>Pseudomonadati</taxon>
        <taxon>Pseudomonadota</taxon>
        <taxon>Alphaproteobacteria</taxon>
        <taxon>Hyphomicrobiales</taxon>
        <taxon>Kaistiaceae</taxon>
        <taxon>Kaistia</taxon>
    </lineage>
</organism>
<keyword evidence="9 24" id="KW-0812">Transmembrane</keyword>
<feature type="binding site" evidence="22">
    <location>
        <position position="26"/>
    </location>
    <ligand>
        <name>ATP</name>
        <dbReference type="ChEBI" id="CHEBI:30616"/>
    </ligand>
</feature>
<dbReference type="Proteomes" id="UP000184485">
    <property type="component" value="Unassembled WGS sequence"/>
</dbReference>
<evidence type="ECO:0000256" key="13">
    <source>
        <dbReference type="ARBA" id="ARBA00022840"/>
    </source>
</evidence>
<evidence type="ECO:0000256" key="2">
    <source>
        <dbReference type="ARBA" id="ARBA00005967"/>
    </source>
</evidence>
<keyword evidence="8 24" id="KW-0808">Transferase</keyword>
<dbReference type="Pfam" id="PF01219">
    <property type="entry name" value="DAGK_prokar"/>
    <property type="match status" value="1"/>
</dbReference>
<feature type="binding site" evidence="21">
    <location>
        <position position="67"/>
    </location>
    <ligand>
        <name>substrate</name>
    </ligand>
</feature>
<evidence type="ECO:0000256" key="20">
    <source>
        <dbReference type="PIRSR" id="PIRSR600829-1"/>
    </source>
</evidence>
<keyword evidence="6" id="KW-0444">Lipid biosynthesis</keyword>